<dbReference type="Proteomes" id="UP001265746">
    <property type="component" value="Unassembled WGS sequence"/>
</dbReference>
<evidence type="ECO:0000313" key="3">
    <source>
        <dbReference type="Proteomes" id="UP001265746"/>
    </source>
</evidence>
<dbReference type="AlphaFoldDB" id="A0AAD9SSI5"/>
<accession>A0AAD9SSI5</accession>
<comment type="caution">
    <text evidence="2">The sequence shown here is derived from an EMBL/GenBank/DDBJ whole genome shotgun (WGS) entry which is preliminary data.</text>
</comment>
<sequence length="339" mass="37641">MSRPSYNRGSSSVDDWLDSQYEYIAPDKDLNNPYVPRDAARDITPERSDASPTRSKGSRSSRNHKSPKDRYRPETPPEEDDLDKERDKHRHTGKSSRSHDGDRDSRRSHQDKDTKYPPRSDRGRPRRPPMSSRAASHYVPRKEDSPERRSHRRYSLSSSPPRHRGDKSSRHYHRHHEDRSPSPPPRSSRKKDDRDRDSRKHHGSSSGSTKGSKSRRPSLSHSQTSKDTKKPSVSSRSYSFWNDPRFKTAAEAALSAGATAAVGLAGEKGRWGSDKGGKVLRAGLGAAALSALKSPAPAPEPAPAAAAPVEPKASAADAAGRYVADHIPGKKSSTRRRHH</sequence>
<feature type="compositionally biased region" description="Basic residues" evidence="1">
    <location>
        <begin position="161"/>
        <end position="174"/>
    </location>
</feature>
<feature type="region of interest" description="Disordered" evidence="1">
    <location>
        <begin position="293"/>
        <end position="339"/>
    </location>
</feature>
<evidence type="ECO:0000313" key="2">
    <source>
        <dbReference type="EMBL" id="KAK2615476.1"/>
    </source>
</evidence>
<gene>
    <name evidence="2" type="ORF">N8I77_002227</name>
</gene>
<feature type="compositionally biased region" description="Basic and acidic residues" evidence="1">
    <location>
        <begin position="38"/>
        <end position="49"/>
    </location>
</feature>
<keyword evidence="3" id="KW-1185">Reference proteome</keyword>
<reference evidence="2" key="1">
    <citation type="submission" date="2023-06" db="EMBL/GenBank/DDBJ databases">
        <authorList>
            <person name="Noh H."/>
        </authorList>
    </citation>
    <scope>NUCLEOTIDE SEQUENCE</scope>
    <source>
        <strain evidence="2">DUCC20226</strain>
    </source>
</reference>
<protein>
    <submittedName>
        <fullName evidence="2">Uncharacterized protein</fullName>
    </submittedName>
</protein>
<feature type="compositionally biased region" description="Low complexity" evidence="1">
    <location>
        <begin position="303"/>
        <end position="319"/>
    </location>
</feature>
<organism evidence="2 3">
    <name type="scientific">Phomopsis amygdali</name>
    <name type="common">Fusicoccum amygdali</name>
    <dbReference type="NCBI Taxonomy" id="1214568"/>
    <lineage>
        <taxon>Eukaryota</taxon>
        <taxon>Fungi</taxon>
        <taxon>Dikarya</taxon>
        <taxon>Ascomycota</taxon>
        <taxon>Pezizomycotina</taxon>
        <taxon>Sordariomycetes</taxon>
        <taxon>Sordariomycetidae</taxon>
        <taxon>Diaporthales</taxon>
        <taxon>Diaporthaceae</taxon>
        <taxon>Diaporthe</taxon>
    </lineage>
</organism>
<feature type="compositionally biased region" description="Basic residues" evidence="1">
    <location>
        <begin position="87"/>
        <end position="96"/>
    </location>
</feature>
<feature type="compositionally biased region" description="Basic residues" evidence="1">
    <location>
        <begin position="56"/>
        <end position="65"/>
    </location>
</feature>
<feature type="region of interest" description="Disordered" evidence="1">
    <location>
        <begin position="24"/>
        <end position="240"/>
    </location>
</feature>
<evidence type="ECO:0000256" key="1">
    <source>
        <dbReference type="SAM" id="MobiDB-lite"/>
    </source>
</evidence>
<name>A0AAD9SSI5_PHOAM</name>
<feature type="compositionally biased region" description="Polar residues" evidence="1">
    <location>
        <begin position="231"/>
        <end position="240"/>
    </location>
</feature>
<dbReference type="EMBL" id="JAUJFL010000001">
    <property type="protein sequence ID" value="KAK2615476.1"/>
    <property type="molecule type" value="Genomic_DNA"/>
</dbReference>
<feature type="compositionally biased region" description="Basic and acidic residues" evidence="1">
    <location>
        <begin position="66"/>
        <end position="75"/>
    </location>
</feature>
<proteinExistence type="predicted"/>
<feature type="compositionally biased region" description="Basic and acidic residues" evidence="1">
    <location>
        <begin position="97"/>
        <end position="123"/>
    </location>
</feature>